<organism evidence="6 7">
    <name type="scientific">Roseimaritima ulvae</name>
    <dbReference type="NCBI Taxonomy" id="980254"/>
    <lineage>
        <taxon>Bacteria</taxon>
        <taxon>Pseudomonadati</taxon>
        <taxon>Planctomycetota</taxon>
        <taxon>Planctomycetia</taxon>
        <taxon>Pirellulales</taxon>
        <taxon>Pirellulaceae</taxon>
        <taxon>Roseimaritima</taxon>
    </lineage>
</organism>
<dbReference type="InterPro" id="IPR011429">
    <property type="entry name" value="Cyt_c_Planctomycete-type"/>
</dbReference>
<name>A0A5B9QWC1_9BACT</name>
<feature type="compositionally biased region" description="Basic and acidic residues" evidence="2">
    <location>
        <begin position="758"/>
        <end position="770"/>
    </location>
</feature>
<dbReference type="EMBL" id="CP042914">
    <property type="protein sequence ID" value="QEG43334.1"/>
    <property type="molecule type" value="Genomic_DNA"/>
</dbReference>
<feature type="domain" description="DUF1549" evidence="3">
    <location>
        <begin position="176"/>
        <end position="389"/>
    </location>
</feature>
<feature type="coiled-coil region" evidence="1">
    <location>
        <begin position="426"/>
        <end position="453"/>
    </location>
</feature>
<feature type="region of interest" description="Disordered" evidence="2">
    <location>
        <begin position="710"/>
        <end position="771"/>
    </location>
</feature>
<keyword evidence="7" id="KW-1185">Reference proteome</keyword>
<evidence type="ECO:0000256" key="2">
    <source>
        <dbReference type="SAM" id="MobiDB-lite"/>
    </source>
</evidence>
<feature type="domain" description="Cytochrome C Planctomycete-type" evidence="5">
    <location>
        <begin position="50"/>
        <end position="107"/>
    </location>
</feature>
<dbReference type="Proteomes" id="UP000325286">
    <property type="component" value="Chromosome"/>
</dbReference>
<dbReference type="PANTHER" id="PTHR35889">
    <property type="entry name" value="CYCLOINULO-OLIGOSACCHARIDE FRUCTANOTRANSFERASE-RELATED"/>
    <property type="match status" value="1"/>
</dbReference>
<reference evidence="6 7" key="1">
    <citation type="submission" date="2019-08" db="EMBL/GenBank/DDBJ databases">
        <title>Deep-cultivation of Planctomycetes and their phenomic and genomic characterization uncovers novel biology.</title>
        <authorList>
            <person name="Wiegand S."/>
            <person name="Jogler M."/>
            <person name="Boedeker C."/>
            <person name="Pinto D."/>
            <person name="Vollmers J."/>
            <person name="Rivas-Marin E."/>
            <person name="Kohn T."/>
            <person name="Peeters S.H."/>
            <person name="Heuer A."/>
            <person name="Rast P."/>
            <person name="Oberbeckmann S."/>
            <person name="Bunk B."/>
            <person name="Jeske O."/>
            <person name="Meyerdierks A."/>
            <person name="Storesund J.E."/>
            <person name="Kallscheuer N."/>
            <person name="Luecker S."/>
            <person name="Lage O.M."/>
            <person name="Pohl T."/>
            <person name="Merkel B.J."/>
            <person name="Hornburger P."/>
            <person name="Mueller R.-W."/>
            <person name="Bruemmer F."/>
            <person name="Labrenz M."/>
            <person name="Spormann A.M."/>
            <person name="Op den Camp H."/>
            <person name="Overmann J."/>
            <person name="Amann R."/>
            <person name="Jetten M.S.M."/>
            <person name="Mascher T."/>
            <person name="Medema M.H."/>
            <person name="Devos D.P."/>
            <person name="Kaster A.-K."/>
            <person name="Ovreas L."/>
            <person name="Rohde M."/>
            <person name="Galperin M.Y."/>
            <person name="Jogler C."/>
        </authorList>
    </citation>
    <scope>NUCLEOTIDE SEQUENCE [LARGE SCALE GENOMIC DNA]</scope>
    <source>
        <strain evidence="6 7">UC8</strain>
    </source>
</reference>
<dbReference type="RefSeq" id="WP_068131352.1">
    <property type="nucleotide sequence ID" value="NZ_CP042914.1"/>
</dbReference>
<keyword evidence="1" id="KW-0175">Coiled coil</keyword>
<evidence type="ECO:0000259" key="4">
    <source>
        <dbReference type="Pfam" id="PF07587"/>
    </source>
</evidence>
<feature type="compositionally biased region" description="Basic and acidic residues" evidence="2">
    <location>
        <begin position="714"/>
        <end position="724"/>
    </location>
</feature>
<dbReference type="InterPro" id="IPR011444">
    <property type="entry name" value="DUF1549"/>
</dbReference>
<evidence type="ECO:0000259" key="5">
    <source>
        <dbReference type="Pfam" id="PF07635"/>
    </source>
</evidence>
<dbReference type="OrthoDB" id="127107at2"/>
<evidence type="ECO:0000256" key="1">
    <source>
        <dbReference type="SAM" id="Coils"/>
    </source>
</evidence>
<dbReference type="Pfam" id="PF07587">
    <property type="entry name" value="PSD1"/>
    <property type="match status" value="1"/>
</dbReference>
<accession>A0A5B9QWC1</accession>
<evidence type="ECO:0000313" key="7">
    <source>
        <dbReference type="Proteomes" id="UP000325286"/>
    </source>
</evidence>
<dbReference type="AlphaFoldDB" id="A0A5B9QWC1"/>
<evidence type="ECO:0000313" key="6">
    <source>
        <dbReference type="EMBL" id="QEG43334.1"/>
    </source>
</evidence>
<gene>
    <name evidence="6" type="ORF">UC8_53810</name>
</gene>
<protein>
    <submittedName>
        <fullName evidence="6">Planctomycete cytochrome C</fullName>
    </submittedName>
</protein>
<dbReference type="InterPro" id="IPR022655">
    <property type="entry name" value="DUF1553"/>
</dbReference>
<proteinExistence type="predicted"/>
<sequence length="920" mass="103194">MQIAPVARGFVWIGLLAGVLACRVGIAAEPTAEELDFFETKIRPVLVKECYGCHSNKTGNARGGLRLDTKQLTHVGGSSGPAIVPGDLEQSLLYNAITHQDFVMPPKRKLSPEVIADFRKWIESGAADPRETVITEIKSTIAPEDIEQARHSFWAYQPPRMPSLPTVDNAAWPNTEVDHFVLARLQQAEMLPAADAAANHVLRRLCFDLVGLPPTPQQLEWFDEQWQRDPDDAVAMVVERLLQKPQFGERWGRHWLDVARYAESTGREVNMTYPHAWRYRDYVIDSFNADKPFNQFVQEQLAGDLLPAKDDAQWAEQLIGTAFLAMGAKNVNEQNRVQFANDLIDEQIDTTTRVFLGTSVACARCHDHKFDAIPQTDYYAMAGIFRNMTTYFGNPPSDMGGYTNVQARRASSLLQLPVQDPRPVGRRYTAQELADLKQEFADTEQELLEARRQRRSGGQTGGGQMNALRLQNRMADLSAQLAVVDDDGNPRSYCMGVQEQAPFQDARVLIRGEIDQPGQVVARGVPQVLCEQPLQIDPASSGRLELARWIGSEQNPLTARVMVNRIWQTMMGRGIVTSTENFGVTGASPSHPELLDYLAVRFMQSDWSVKEIVREIATSRIYRVASDFNPEYHQRDPDNALLWRANAKRLDAEAIRDSMLSISGELDLERPVASVVAEAGYVRVRDGVLGDPRQQIRKQVEEIRQQALVRARQRSGDTDGRGQFERGQFGRGQFGRGPFGRGQAGRGPAGRGQGGRGEAARMREVREATQREMQTQLRELARQAANALDMEDAKFRSVYLPIVRDEEPRCLEVFDFADANSPIGTRETSNTANQALYMMNNPFVIQQSQSLAERIAKRHRRFEDRIDEAFRLTFARLPTASESSAAARLMRDLQSTTDDAQALAVLCQSLFASAEFRFID</sequence>
<feature type="domain" description="DUF1553" evidence="4">
    <location>
        <begin position="542"/>
        <end position="889"/>
    </location>
</feature>
<dbReference type="Pfam" id="PF07583">
    <property type="entry name" value="PSCyt2"/>
    <property type="match status" value="1"/>
</dbReference>
<dbReference type="Pfam" id="PF07635">
    <property type="entry name" value="PSCyt1"/>
    <property type="match status" value="1"/>
</dbReference>
<dbReference type="KEGG" id="rul:UC8_53810"/>
<feature type="compositionally biased region" description="Gly residues" evidence="2">
    <location>
        <begin position="729"/>
        <end position="757"/>
    </location>
</feature>
<evidence type="ECO:0000259" key="3">
    <source>
        <dbReference type="Pfam" id="PF07583"/>
    </source>
</evidence>
<dbReference type="PANTHER" id="PTHR35889:SF3">
    <property type="entry name" value="F-BOX DOMAIN-CONTAINING PROTEIN"/>
    <property type="match status" value="1"/>
</dbReference>